<feature type="signal peptide" evidence="3">
    <location>
        <begin position="1"/>
        <end position="25"/>
    </location>
</feature>
<dbReference type="AlphaFoldDB" id="A0A1U9KAR1"/>
<dbReference type="KEGG" id="ntr:B0W44_16260"/>
<dbReference type="PANTHER" id="PTHR21666">
    <property type="entry name" value="PEPTIDASE-RELATED"/>
    <property type="match status" value="1"/>
</dbReference>
<dbReference type="SUPFAM" id="SSF51261">
    <property type="entry name" value="Duplicated hybrid motif"/>
    <property type="match status" value="1"/>
</dbReference>
<dbReference type="InterPro" id="IPR016047">
    <property type="entry name" value="M23ase_b-sheet_dom"/>
</dbReference>
<evidence type="ECO:0000313" key="7">
    <source>
        <dbReference type="Proteomes" id="UP000188603"/>
    </source>
</evidence>
<feature type="domain" description="Peptidoglycan hydrolase PcsB coiled-coil" evidence="5">
    <location>
        <begin position="104"/>
        <end position="174"/>
    </location>
</feature>
<proteinExistence type="predicted"/>
<dbReference type="PANTHER" id="PTHR21666:SF270">
    <property type="entry name" value="MUREIN HYDROLASE ACTIVATOR ENVC"/>
    <property type="match status" value="1"/>
</dbReference>
<evidence type="ECO:0000259" key="5">
    <source>
        <dbReference type="Pfam" id="PF24568"/>
    </source>
</evidence>
<evidence type="ECO:0000256" key="1">
    <source>
        <dbReference type="ARBA" id="ARBA00022729"/>
    </source>
</evidence>
<organism evidence="6 7">
    <name type="scientific">Novibacillus thermophilus</name>
    <dbReference type="NCBI Taxonomy" id="1471761"/>
    <lineage>
        <taxon>Bacteria</taxon>
        <taxon>Bacillati</taxon>
        <taxon>Bacillota</taxon>
        <taxon>Bacilli</taxon>
        <taxon>Bacillales</taxon>
        <taxon>Thermoactinomycetaceae</taxon>
        <taxon>Novibacillus</taxon>
    </lineage>
</organism>
<keyword evidence="7" id="KW-1185">Reference proteome</keyword>
<protein>
    <submittedName>
        <fullName evidence="6">Uncharacterized protein</fullName>
    </submittedName>
</protein>
<dbReference type="STRING" id="1471761.B0W44_16260"/>
<dbReference type="EMBL" id="CP019699">
    <property type="protein sequence ID" value="AQS57073.1"/>
    <property type="molecule type" value="Genomic_DNA"/>
</dbReference>
<accession>A0A1U9KAR1</accession>
<feature type="compositionally biased region" description="Basic and acidic residues" evidence="2">
    <location>
        <begin position="40"/>
        <end position="62"/>
    </location>
</feature>
<feature type="domain" description="M23ase beta-sheet core" evidence="4">
    <location>
        <begin position="290"/>
        <end position="387"/>
    </location>
</feature>
<feature type="chain" id="PRO_5010715555" evidence="3">
    <location>
        <begin position="26"/>
        <end position="392"/>
    </location>
</feature>
<dbReference type="Gene3D" id="6.10.250.3150">
    <property type="match status" value="1"/>
</dbReference>
<evidence type="ECO:0000259" key="4">
    <source>
        <dbReference type="Pfam" id="PF01551"/>
    </source>
</evidence>
<evidence type="ECO:0000313" key="6">
    <source>
        <dbReference type="EMBL" id="AQS57073.1"/>
    </source>
</evidence>
<name>A0A1U9KAR1_9BACL</name>
<dbReference type="Proteomes" id="UP000188603">
    <property type="component" value="Chromosome"/>
</dbReference>
<reference evidence="6 7" key="1">
    <citation type="journal article" date="2015" name="Int. J. Syst. Evol. Microbiol.">
        <title>Novibacillus thermophilus gen. nov., sp. nov., a Gram-staining-negative and moderately thermophilic member of the family Thermoactinomycetaceae.</title>
        <authorList>
            <person name="Yang G."/>
            <person name="Chen J."/>
            <person name="Zhou S."/>
        </authorList>
    </citation>
    <scope>NUCLEOTIDE SEQUENCE [LARGE SCALE GENOMIC DNA]</scope>
    <source>
        <strain evidence="6 7">SG-1</strain>
    </source>
</reference>
<dbReference type="InterPro" id="IPR050570">
    <property type="entry name" value="Cell_wall_metabolism_enzyme"/>
</dbReference>
<gene>
    <name evidence="6" type="ORF">B0W44_16260</name>
</gene>
<evidence type="ECO:0000256" key="2">
    <source>
        <dbReference type="SAM" id="MobiDB-lite"/>
    </source>
</evidence>
<evidence type="ECO:0000256" key="3">
    <source>
        <dbReference type="SAM" id="SignalP"/>
    </source>
</evidence>
<feature type="region of interest" description="Disordered" evidence="2">
    <location>
        <begin position="241"/>
        <end position="264"/>
    </location>
</feature>
<dbReference type="InterPro" id="IPR011055">
    <property type="entry name" value="Dup_hybrid_motif"/>
</dbReference>
<dbReference type="RefSeq" id="WP_077720923.1">
    <property type="nucleotide sequence ID" value="NZ_CP019699.1"/>
</dbReference>
<dbReference type="GO" id="GO:0004222">
    <property type="term" value="F:metalloendopeptidase activity"/>
    <property type="evidence" value="ECO:0007669"/>
    <property type="project" value="TreeGrafter"/>
</dbReference>
<sequence length="392" mass="43426">MKKKLLPLAAATTLMVSLTAPSWTAAGSVNDDIKELRQNVKEKQERQKELKQQLKQNERKQESIQSELDQLEESLEETREKIRQLNDDIAKTEAELEEARQKLKEAEARVQKRDKLFKERVRLMYENGQVSYLEVLLGAENFSDFLARFESIQTIMKQDKDLLEEQKRDRDLIAKAKQTIESSLAKLNTLRAEAEEQRELLAQKQKEKETALASLKREHAELEEISEKEAQRERELAAQLAAKVEAQQRQQSPSSGVGGGSGAAFRDSGGTLAWPVNGRLSSPYGPRNGRMHKGIDIAAPVGTPIYAAADGVVTAAGPSSGYGNRIMIAHGNGLSTLYAHMYADGILVSPGQSVKRGQQIAKVGNAGRSTGPHLHFEVLKGSTAVNPMNYLK</sequence>
<dbReference type="OrthoDB" id="9805799at2"/>
<keyword evidence="1 3" id="KW-0732">Signal</keyword>
<dbReference type="CDD" id="cd12797">
    <property type="entry name" value="M23_peptidase"/>
    <property type="match status" value="1"/>
</dbReference>
<dbReference type="Pfam" id="PF01551">
    <property type="entry name" value="Peptidase_M23"/>
    <property type="match status" value="1"/>
</dbReference>
<dbReference type="InterPro" id="IPR057309">
    <property type="entry name" value="PcsB_CC"/>
</dbReference>
<dbReference type="Pfam" id="PF24568">
    <property type="entry name" value="CC_PcsB"/>
    <property type="match status" value="1"/>
</dbReference>
<dbReference type="Gene3D" id="2.70.70.10">
    <property type="entry name" value="Glucose Permease (Domain IIA)"/>
    <property type="match status" value="1"/>
</dbReference>
<feature type="region of interest" description="Disordered" evidence="2">
    <location>
        <begin position="40"/>
        <end position="71"/>
    </location>
</feature>